<dbReference type="PROSITE" id="PS51987">
    <property type="entry name" value="GS_CATALYTIC"/>
    <property type="match status" value="1"/>
</dbReference>
<evidence type="ECO:0000256" key="6">
    <source>
        <dbReference type="ARBA" id="ARBA00022741"/>
    </source>
</evidence>
<dbReference type="InterPro" id="IPR008147">
    <property type="entry name" value="Gln_synt_N"/>
</dbReference>
<evidence type="ECO:0000259" key="14">
    <source>
        <dbReference type="PROSITE" id="PS51986"/>
    </source>
</evidence>
<evidence type="ECO:0000256" key="12">
    <source>
        <dbReference type="RuleBase" id="RU004356"/>
    </source>
</evidence>
<evidence type="ECO:0000256" key="8">
    <source>
        <dbReference type="ARBA" id="ARBA00049436"/>
    </source>
</evidence>
<dbReference type="FunFam" id="3.30.810.10:FF:000001">
    <property type="entry name" value="1-phosphatidylinositol 3-phosphate 5-kinase FAB1"/>
    <property type="match status" value="1"/>
</dbReference>
<dbReference type="Pfam" id="PF01504">
    <property type="entry name" value="PIP5K"/>
    <property type="match status" value="1"/>
</dbReference>
<evidence type="ECO:0000256" key="9">
    <source>
        <dbReference type="PROSITE-ProRule" id="PRU00781"/>
    </source>
</evidence>
<reference evidence="16" key="1">
    <citation type="journal article" date="2020" name="Microb. Genom.">
        <title>Genetic diversity of clinical and environmental Mucorales isolates obtained from an investigation of mucormycosis cases among solid organ transplant recipients.</title>
        <authorList>
            <person name="Nguyen M.H."/>
            <person name="Kaul D."/>
            <person name="Muto C."/>
            <person name="Cheng S.J."/>
            <person name="Richter R.A."/>
            <person name="Bruno V.M."/>
            <person name="Liu G."/>
            <person name="Beyhan S."/>
            <person name="Sundermann A.J."/>
            <person name="Mounaud S."/>
            <person name="Pasculle A.W."/>
            <person name="Nierman W.C."/>
            <person name="Driscoll E."/>
            <person name="Cumbie R."/>
            <person name="Clancy C.J."/>
            <person name="Dupont C.L."/>
        </authorList>
    </citation>
    <scope>NUCLEOTIDE SEQUENCE</scope>
    <source>
        <strain evidence="16">GL11</strain>
    </source>
</reference>
<keyword evidence="9" id="KW-0808">Transferase</keyword>
<dbReference type="FunFam" id="3.30.590.10:FF:000004">
    <property type="entry name" value="Glutamine synthetase"/>
    <property type="match status" value="1"/>
</dbReference>
<feature type="domain" description="GS catalytic" evidence="15">
    <location>
        <begin position="255"/>
        <end position="503"/>
    </location>
</feature>
<dbReference type="PROSITE" id="PS00181">
    <property type="entry name" value="GLNA_ATP"/>
    <property type="match status" value="1"/>
</dbReference>
<dbReference type="PROSITE" id="PS00180">
    <property type="entry name" value="GLNA_1"/>
    <property type="match status" value="1"/>
</dbReference>
<dbReference type="FunFam" id="3.10.20.70:FF:000004">
    <property type="entry name" value="Glutamine synthetase"/>
    <property type="match status" value="1"/>
</dbReference>
<dbReference type="SUPFAM" id="SSF54368">
    <property type="entry name" value="Glutamine synthetase, N-terminal domain"/>
    <property type="match status" value="1"/>
</dbReference>
<comment type="similarity">
    <text evidence="1 10 11">Belongs to the glutamine synthetase family.</text>
</comment>
<dbReference type="GO" id="GO:0004356">
    <property type="term" value="F:glutamine synthetase activity"/>
    <property type="evidence" value="ECO:0007669"/>
    <property type="project" value="UniProtKB-EC"/>
</dbReference>
<dbReference type="PANTHER" id="PTHR20852:SF57">
    <property type="entry name" value="GLUTAMINE SYNTHETASE 2 CYTOPLASMIC"/>
    <property type="match status" value="1"/>
</dbReference>
<dbReference type="Pfam" id="PF00120">
    <property type="entry name" value="Gln-synt_C"/>
    <property type="match status" value="1"/>
</dbReference>
<accession>A0A9P6XCP2</accession>
<dbReference type="GO" id="GO:0006542">
    <property type="term" value="P:glutamine biosynthetic process"/>
    <property type="evidence" value="ECO:0007669"/>
    <property type="project" value="InterPro"/>
</dbReference>
<dbReference type="GO" id="GO:0005524">
    <property type="term" value="F:ATP binding"/>
    <property type="evidence" value="ECO:0007669"/>
    <property type="project" value="UniProtKB-UniRule"/>
</dbReference>
<dbReference type="InterPro" id="IPR002498">
    <property type="entry name" value="PInositol-4-P-4/5-kinase_core"/>
</dbReference>
<proteinExistence type="inferred from homology"/>
<dbReference type="InterPro" id="IPR027302">
    <property type="entry name" value="Gln_synth_N_conserv_site"/>
</dbReference>
<dbReference type="InterPro" id="IPR027303">
    <property type="entry name" value="Gln_synth_gly_rich_site"/>
</dbReference>
<dbReference type="PROSITE" id="PS51455">
    <property type="entry name" value="PIPK"/>
    <property type="match status" value="1"/>
</dbReference>
<dbReference type="OrthoDB" id="158357at2759"/>
<keyword evidence="9" id="KW-0418">Kinase</keyword>
<dbReference type="SUPFAM" id="SSF56104">
    <property type="entry name" value="SAICAR synthase-like"/>
    <property type="match status" value="1"/>
</dbReference>
<organism evidence="16 17">
    <name type="scientific">Rhizopus oryzae</name>
    <name type="common">Mucormycosis agent</name>
    <name type="synonym">Rhizopus arrhizus var. delemar</name>
    <dbReference type="NCBI Taxonomy" id="64495"/>
    <lineage>
        <taxon>Eukaryota</taxon>
        <taxon>Fungi</taxon>
        <taxon>Fungi incertae sedis</taxon>
        <taxon>Mucoromycota</taxon>
        <taxon>Mucoromycotina</taxon>
        <taxon>Mucoromycetes</taxon>
        <taxon>Mucorales</taxon>
        <taxon>Mucorineae</taxon>
        <taxon>Rhizopodaceae</taxon>
        <taxon>Rhizopus</taxon>
    </lineage>
</organism>
<dbReference type="Proteomes" id="UP000716291">
    <property type="component" value="Unassembled WGS sequence"/>
</dbReference>
<keyword evidence="17" id="KW-1185">Reference proteome</keyword>
<dbReference type="Gene3D" id="3.30.590.10">
    <property type="entry name" value="Glutamine synthetase/guanido kinase, catalytic domain"/>
    <property type="match status" value="1"/>
</dbReference>
<evidence type="ECO:0000256" key="5">
    <source>
        <dbReference type="ARBA" id="ARBA00022598"/>
    </source>
</evidence>
<keyword evidence="7 9" id="KW-0067">ATP-binding</keyword>
<keyword evidence="5 12" id="KW-0436">Ligase</keyword>
<dbReference type="GO" id="GO:0052742">
    <property type="term" value="F:phosphatidylinositol kinase activity"/>
    <property type="evidence" value="ECO:0007669"/>
    <property type="project" value="InterPro"/>
</dbReference>
<dbReference type="InterPro" id="IPR036651">
    <property type="entry name" value="Gln_synt_N_sf"/>
</dbReference>
<protein>
    <recommendedName>
        <fullName evidence="4 12">Glutamine synthetase</fullName>
        <ecNumber evidence="3 12">6.3.1.2</ecNumber>
    </recommendedName>
</protein>
<dbReference type="GO" id="GO:0046488">
    <property type="term" value="P:phosphatidylinositol metabolic process"/>
    <property type="evidence" value="ECO:0007669"/>
    <property type="project" value="UniProtKB-UniRule"/>
</dbReference>
<evidence type="ECO:0000313" key="16">
    <source>
        <dbReference type="EMBL" id="KAG1310554.1"/>
    </source>
</evidence>
<dbReference type="Gene3D" id="3.30.810.10">
    <property type="entry name" value="2-Layer Sandwich"/>
    <property type="match status" value="1"/>
</dbReference>
<evidence type="ECO:0000259" key="15">
    <source>
        <dbReference type="PROSITE" id="PS51987"/>
    </source>
</evidence>
<evidence type="ECO:0000313" key="17">
    <source>
        <dbReference type="Proteomes" id="UP000716291"/>
    </source>
</evidence>
<feature type="domain" description="PIPK" evidence="13">
    <location>
        <begin position="1"/>
        <end position="134"/>
    </location>
</feature>
<gene>
    <name evidence="16" type="ORF">G6F64_004469</name>
</gene>
<comment type="caution">
    <text evidence="16">The sequence shown here is derived from an EMBL/GenBank/DDBJ whole genome shotgun (WGS) entry which is preliminary data.</text>
</comment>
<dbReference type="SMART" id="SM01230">
    <property type="entry name" value="Gln-synt_C"/>
    <property type="match status" value="1"/>
</dbReference>
<dbReference type="PROSITE" id="PS51986">
    <property type="entry name" value="GS_BETA_GRASP"/>
    <property type="match status" value="1"/>
</dbReference>
<dbReference type="SUPFAM" id="SSF55931">
    <property type="entry name" value="Glutamine synthetase/guanido kinase"/>
    <property type="match status" value="1"/>
</dbReference>
<dbReference type="EC" id="6.3.1.2" evidence="3 12"/>
<keyword evidence="6 9" id="KW-0547">Nucleotide-binding</keyword>
<dbReference type="EMBL" id="JAANQT010000492">
    <property type="protein sequence ID" value="KAG1310554.1"/>
    <property type="molecule type" value="Genomic_DNA"/>
</dbReference>
<dbReference type="InterPro" id="IPR014746">
    <property type="entry name" value="Gln_synth/guanido_kin_cat_dom"/>
</dbReference>
<comment type="catalytic activity">
    <reaction evidence="8 12">
        <text>L-glutamate + NH4(+) + ATP = L-glutamine + ADP + phosphate + H(+)</text>
        <dbReference type="Rhea" id="RHEA:16169"/>
        <dbReference type="ChEBI" id="CHEBI:15378"/>
        <dbReference type="ChEBI" id="CHEBI:28938"/>
        <dbReference type="ChEBI" id="CHEBI:29985"/>
        <dbReference type="ChEBI" id="CHEBI:30616"/>
        <dbReference type="ChEBI" id="CHEBI:43474"/>
        <dbReference type="ChEBI" id="CHEBI:58359"/>
        <dbReference type="ChEBI" id="CHEBI:456216"/>
        <dbReference type="EC" id="6.3.1.2"/>
    </reaction>
</comment>
<evidence type="ECO:0000256" key="11">
    <source>
        <dbReference type="RuleBase" id="RU000384"/>
    </source>
</evidence>
<feature type="domain" description="GS beta-grasp" evidence="14">
    <location>
        <begin position="169"/>
        <end position="248"/>
    </location>
</feature>
<dbReference type="AlphaFoldDB" id="A0A9P6XCP2"/>
<comment type="subunit">
    <text evidence="2">Homooctamer.</text>
</comment>
<dbReference type="Pfam" id="PF03951">
    <property type="entry name" value="Gln-synt_N"/>
    <property type="match status" value="1"/>
</dbReference>
<dbReference type="InterPro" id="IPR050292">
    <property type="entry name" value="Glutamine_Synthetase"/>
</dbReference>
<dbReference type="InterPro" id="IPR027483">
    <property type="entry name" value="PInositol-4-P-4/5-kinase_C_sf"/>
</dbReference>
<evidence type="ECO:0000256" key="2">
    <source>
        <dbReference type="ARBA" id="ARBA00011823"/>
    </source>
</evidence>
<dbReference type="Gene3D" id="3.10.20.70">
    <property type="entry name" value="Glutamine synthetase, N-terminal domain"/>
    <property type="match status" value="1"/>
</dbReference>
<sequence length="503" mass="56850">MVYDLKGSLRNRYAAKTGKNIEVLLDENLVEMISKTPLYMRVDTKNNLSDSLYNDTQFLVQIDVMDYSLLVGFDDEKNEIIVGIVDFFRTYTWDKKLESWVKESGMLGGVKRDPTIISPKMYRRRFRSAIDLYFGQFKIGSNTKQIEMAIVSNTALLKKYLDLPQGDKVQVEYVWIDAKNGLRSKTKTIDFTPEAANELSEWNFDGSSTGQAEGHDSDILIKPVALFADPFRGGNNKIVLCETFNNDGTPHLTNYRHSCKKVMETHADAKPWFGIEQEYMLFDPETSKPYGWPMHGFPEPQGKYYCGVGAGKIFGRDIVEAHYRACLYAGVNISGVNAEVAPGQFEFQVGPCEGIEMGDHLWMARYLLERVSEEFGIIVSIHPKPIKGDWNGAGCHTNFSTLEMRQKGGIVAIEKAIKKMGLRHNEHIAVYGEDNDQRLTGRHETGHISQFSYGVANRGASIRIPRHVGIEGMGYLEDRRPASNIDPYRVTSIIVESTFMPDV</sequence>
<evidence type="ECO:0000259" key="13">
    <source>
        <dbReference type="PROSITE" id="PS51455"/>
    </source>
</evidence>
<evidence type="ECO:0000256" key="4">
    <source>
        <dbReference type="ARBA" id="ARBA00021364"/>
    </source>
</evidence>
<evidence type="ECO:0000256" key="10">
    <source>
        <dbReference type="PROSITE-ProRule" id="PRU01330"/>
    </source>
</evidence>
<dbReference type="GO" id="GO:0005737">
    <property type="term" value="C:cytoplasm"/>
    <property type="evidence" value="ECO:0007669"/>
    <property type="project" value="TreeGrafter"/>
</dbReference>
<dbReference type="PANTHER" id="PTHR20852">
    <property type="entry name" value="GLUTAMINE SYNTHETASE"/>
    <property type="match status" value="1"/>
</dbReference>
<evidence type="ECO:0000256" key="1">
    <source>
        <dbReference type="ARBA" id="ARBA00009897"/>
    </source>
</evidence>
<dbReference type="SMART" id="SM00330">
    <property type="entry name" value="PIPKc"/>
    <property type="match status" value="1"/>
</dbReference>
<dbReference type="InterPro" id="IPR008146">
    <property type="entry name" value="Gln_synth_cat_dom"/>
</dbReference>
<name>A0A9P6XCP2_RHIOR</name>
<evidence type="ECO:0000256" key="3">
    <source>
        <dbReference type="ARBA" id="ARBA00012937"/>
    </source>
</evidence>
<evidence type="ECO:0000256" key="7">
    <source>
        <dbReference type="ARBA" id="ARBA00022840"/>
    </source>
</evidence>